<accession>A0A085WV26</accession>
<gene>
    <name evidence="5" type="ORF">DB31_3669</name>
</gene>
<organism evidence="5 6">
    <name type="scientific">Hyalangium minutum</name>
    <dbReference type="NCBI Taxonomy" id="394096"/>
    <lineage>
        <taxon>Bacteria</taxon>
        <taxon>Pseudomonadati</taxon>
        <taxon>Myxococcota</taxon>
        <taxon>Myxococcia</taxon>
        <taxon>Myxococcales</taxon>
        <taxon>Cystobacterineae</taxon>
        <taxon>Archangiaceae</taxon>
        <taxon>Hyalangium</taxon>
    </lineage>
</organism>
<reference evidence="5" key="1">
    <citation type="submission" date="2014-04" db="EMBL/GenBank/DDBJ databases">
        <title>Genome assembly of Hyalangium minutum DSM 14724.</title>
        <authorList>
            <person name="Sharma G."/>
            <person name="Subramanian S."/>
        </authorList>
    </citation>
    <scope>NUCLEOTIDE SEQUENCE [LARGE SCALE GENOMIC DNA]</scope>
    <source>
        <strain evidence="5">DSM 14724</strain>
    </source>
</reference>
<evidence type="ECO:0000256" key="2">
    <source>
        <dbReference type="ARBA" id="ARBA00022803"/>
    </source>
</evidence>
<dbReference type="Proteomes" id="UP000028725">
    <property type="component" value="Unassembled WGS sequence"/>
</dbReference>
<feature type="repeat" description="TPR" evidence="3">
    <location>
        <begin position="101"/>
        <end position="134"/>
    </location>
</feature>
<protein>
    <submittedName>
        <fullName evidence="5">Uncharacterized protein</fullName>
    </submittedName>
</protein>
<keyword evidence="6" id="KW-1185">Reference proteome</keyword>
<keyword evidence="1" id="KW-0677">Repeat</keyword>
<dbReference type="AlphaFoldDB" id="A0A085WV26"/>
<dbReference type="EMBL" id="JMCB01000002">
    <property type="protein sequence ID" value="KFE71539.1"/>
    <property type="molecule type" value="Genomic_DNA"/>
</dbReference>
<dbReference type="Pfam" id="PF13432">
    <property type="entry name" value="TPR_16"/>
    <property type="match status" value="3"/>
</dbReference>
<dbReference type="InterPro" id="IPR011990">
    <property type="entry name" value="TPR-like_helical_dom_sf"/>
</dbReference>
<feature type="coiled-coil region" evidence="4">
    <location>
        <begin position="4"/>
        <end position="70"/>
    </location>
</feature>
<dbReference type="PROSITE" id="PS50005">
    <property type="entry name" value="TPR"/>
    <property type="match status" value="2"/>
</dbReference>
<comment type="caution">
    <text evidence="5">The sequence shown here is derived from an EMBL/GenBank/DDBJ whole genome shotgun (WGS) entry which is preliminary data.</text>
</comment>
<dbReference type="Gene3D" id="1.25.40.10">
    <property type="entry name" value="Tetratricopeptide repeat domain"/>
    <property type="match status" value="2"/>
</dbReference>
<dbReference type="OrthoDB" id="5510766at2"/>
<dbReference type="SUPFAM" id="SSF48452">
    <property type="entry name" value="TPR-like"/>
    <property type="match status" value="2"/>
</dbReference>
<evidence type="ECO:0000256" key="3">
    <source>
        <dbReference type="PROSITE-ProRule" id="PRU00339"/>
    </source>
</evidence>
<dbReference type="InterPro" id="IPR051012">
    <property type="entry name" value="CellSynth/LPSAsmb/PSIAsmb"/>
</dbReference>
<keyword evidence="2 3" id="KW-0802">TPR repeat</keyword>
<keyword evidence="4" id="KW-0175">Coiled coil</keyword>
<proteinExistence type="predicted"/>
<evidence type="ECO:0000256" key="4">
    <source>
        <dbReference type="SAM" id="Coils"/>
    </source>
</evidence>
<dbReference type="PANTHER" id="PTHR45586:SF14">
    <property type="entry name" value="TETRATRICOPEPTIDE TPR_2 REPEAT PROTEIN"/>
    <property type="match status" value="1"/>
</dbReference>
<name>A0A085WV26_9BACT</name>
<evidence type="ECO:0000256" key="1">
    <source>
        <dbReference type="ARBA" id="ARBA00022737"/>
    </source>
</evidence>
<dbReference type="SMART" id="SM00028">
    <property type="entry name" value="TPR"/>
    <property type="match status" value="4"/>
</dbReference>
<feature type="repeat" description="TPR" evidence="3">
    <location>
        <begin position="67"/>
        <end position="100"/>
    </location>
</feature>
<dbReference type="InterPro" id="IPR019734">
    <property type="entry name" value="TPR_rpt"/>
</dbReference>
<evidence type="ECO:0000313" key="5">
    <source>
        <dbReference type="EMBL" id="KFE71539.1"/>
    </source>
</evidence>
<dbReference type="PANTHER" id="PTHR45586">
    <property type="entry name" value="TPR REPEAT-CONTAINING PROTEIN PA4667"/>
    <property type="match status" value="1"/>
</dbReference>
<sequence length="396" mass="42800">MQRMSALERLLEAGQTAKAKAEAEQILAKKPQDRSALVVLSKVLLLEGQLEQAEKHLAVAEQQGATAETLLLRANLASQRGQLEPAVGYFRQVLSREPLRGEACFGLGLALFKQGKTDEALAALAKAVQVQPKNAIFVYRYGQVLHEAGKTDLGIQTIAQAITLQPKFLPPYLSLIEVLVEEGLALQARRLVQEGLREIPNHPRLLAALTAISLGMGDVKGSYQAASTLATQRPKDAQAQANLALLMVLRGQNREALHVCRTMESLGLATADLKMIEATAHEAAEPPAYEKAIAAYEEAMALDANGWKAPNNLGQLLMRMPATPPEKLMSRAVTVLEEAVRRQPAQPAPHLNLALAYTRLGDKAKAQAQAKAVLAANLPEGDELREQAERLLKALG</sequence>
<evidence type="ECO:0000313" key="6">
    <source>
        <dbReference type="Proteomes" id="UP000028725"/>
    </source>
</evidence>
<dbReference type="STRING" id="394096.DB31_3669"/>